<name>F0WBJ9_9STRA</name>
<sequence>MTVSQPQLRSTEEMVALKRAEDTYAKRKLVAQEYMKLVRDDLTKCYIDHGVNHLMACRELREEYGSLLMDPHRGCGAPPKLDI</sequence>
<dbReference type="EMBL" id="FR824097">
    <property type="protein sequence ID" value="CCA18526.1"/>
    <property type="molecule type" value="Genomic_DNA"/>
</dbReference>
<accession>F0WBJ9</accession>
<organism evidence="1">
    <name type="scientific">Albugo laibachii Nc14</name>
    <dbReference type="NCBI Taxonomy" id="890382"/>
    <lineage>
        <taxon>Eukaryota</taxon>
        <taxon>Sar</taxon>
        <taxon>Stramenopiles</taxon>
        <taxon>Oomycota</taxon>
        <taxon>Peronosporomycetes</taxon>
        <taxon>Albuginales</taxon>
        <taxon>Albuginaceae</taxon>
        <taxon>Albugo</taxon>
    </lineage>
</organism>
<dbReference type="AlphaFoldDB" id="F0WBJ9"/>
<reference evidence="1" key="1">
    <citation type="journal article" date="2011" name="PLoS Biol.">
        <title>Gene gain and loss during evolution of obligate parasitism in the white rust pathogen of Arabidopsis thaliana.</title>
        <authorList>
            <person name="Kemen E."/>
            <person name="Gardiner A."/>
            <person name="Schultz-Larsen T."/>
            <person name="Kemen A.C."/>
            <person name="Balmuth A.L."/>
            <person name="Robert-Seilaniantz A."/>
            <person name="Bailey K."/>
            <person name="Holub E."/>
            <person name="Studholme D.J."/>
            <person name="Maclean D."/>
            <person name="Jones J.D."/>
        </authorList>
    </citation>
    <scope>NUCLEOTIDE SEQUENCE</scope>
</reference>
<proteinExistence type="predicted"/>
<dbReference type="HOGENOM" id="CLU_2563414_0_0_1"/>
<protein>
    <submittedName>
        <fullName evidence="1">Uncharacterized protein AlNc14C52G4044</fullName>
    </submittedName>
</protein>
<gene>
    <name evidence="1" type="primary">AlNc14C52G4044</name>
    <name evidence="1" type="ORF">ALNC14_046690</name>
</gene>
<evidence type="ECO:0000313" key="1">
    <source>
        <dbReference type="EMBL" id="CCA18526.1"/>
    </source>
</evidence>
<reference evidence="1" key="2">
    <citation type="submission" date="2011-02" db="EMBL/GenBank/DDBJ databases">
        <authorList>
            <person name="MacLean D."/>
        </authorList>
    </citation>
    <scope>NUCLEOTIDE SEQUENCE</scope>
</reference>